<keyword evidence="4" id="KW-1185">Reference proteome</keyword>
<dbReference type="GO" id="GO:0050152">
    <property type="term" value="F:omega-amidase activity"/>
    <property type="evidence" value="ECO:0007669"/>
    <property type="project" value="TreeGrafter"/>
</dbReference>
<dbReference type="PANTHER" id="PTHR47799">
    <property type="entry name" value="OMEGA-AMIDASE YAFV"/>
    <property type="match status" value="1"/>
</dbReference>
<proteinExistence type="predicted"/>
<evidence type="ECO:0000313" key="4">
    <source>
        <dbReference type="Proteomes" id="UP000014680"/>
    </source>
</evidence>
<dbReference type="KEGG" id="eiv:EIN_370950"/>
<dbReference type="InterPro" id="IPR052737">
    <property type="entry name" value="Omega-amidase_YafV"/>
</dbReference>
<dbReference type="Pfam" id="PF00795">
    <property type="entry name" value="CN_hydrolase"/>
    <property type="match status" value="1"/>
</dbReference>
<dbReference type="OrthoDB" id="10250282at2759"/>
<sequence length="273" mass="30969">MSEPPAPLTVCLVQPVVVAQNIDKNLAHMTDLINSMVHARHIDLIVLPEMFNCGFTSQPTPVAESPVDGKSLRWMKTISKEKKVAVVGSIVVEENMKYYNRLFFVTPEGDVSSYDKKHLFTMGDEALHFTPGNHKTIVNYKGWKINFAICYDIRFPVWLRNDKKDPYDILIVVAAWSSDKRHHWMSLTTARAIENSAYLLAANNCGVLPDSVPGKPDLVFTGDCRILDPFGIPIKEALPGVEQLIYATLDYEELHLWRNHFPVLNDEDDFKLL</sequence>
<evidence type="ECO:0000313" key="3">
    <source>
        <dbReference type="EMBL" id="ELP92693.1"/>
    </source>
</evidence>
<keyword evidence="1" id="KW-0378">Hydrolase</keyword>
<dbReference type="VEuPathDB" id="AmoebaDB:EIN_370950"/>
<evidence type="ECO:0000259" key="2">
    <source>
        <dbReference type="PROSITE" id="PS50263"/>
    </source>
</evidence>
<dbReference type="OMA" id="CEYKEAV"/>
<dbReference type="GeneID" id="14891794"/>
<dbReference type="RefSeq" id="XP_004259464.1">
    <property type="nucleotide sequence ID" value="XM_004259416.1"/>
</dbReference>
<dbReference type="FunFam" id="3.60.110.10:FF:000004">
    <property type="entry name" value="Carbon-nitrogen hydrolase"/>
    <property type="match status" value="1"/>
</dbReference>
<dbReference type="PROSITE" id="PS50263">
    <property type="entry name" value="CN_HYDROLASE"/>
    <property type="match status" value="1"/>
</dbReference>
<organism evidence="3 4">
    <name type="scientific">Entamoeba invadens IP1</name>
    <dbReference type="NCBI Taxonomy" id="370355"/>
    <lineage>
        <taxon>Eukaryota</taxon>
        <taxon>Amoebozoa</taxon>
        <taxon>Evosea</taxon>
        <taxon>Archamoebae</taxon>
        <taxon>Mastigamoebida</taxon>
        <taxon>Entamoebidae</taxon>
        <taxon>Entamoeba</taxon>
    </lineage>
</organism>
<dbReference type="EMBL" id="KB206332">
    <property type="protein sequence ID" value="ELP92693.1"/>
    <property type="molecule type" value="Genomic_DNA"/>
</dbReference>
<name>A0A0A1UC42_ENTIV</name>
<protein>
    <recommendedName>
        <fullName evidence="2">CN hydrolase domain-containing protein</fullName>
    </recommendedName>
</protein>
<feature type="domain" description="CN hydrolase" evidence="2">
    <location>
        <begin position="8"/>
        <end position="251"/>
    </location>
</feature>
<dbReference type="Gene3D" id="3.60.110.10">
    <property type="entry name" value="Carbon-nitrogen hydrolase"/>
    <property type="match status" value="1"/>
</dbReference>
<evidence type="ECO:0000256" key="1">
    <source>
        <dbReference type="ARBA" id="ARBA00022801"/>
    </source>
</evidence>
<dbReference type="SUPFAM" id="SSF56317">
    <property type="entry name" value="Carbon-nitrogen hydrolase"/>
    <property type="match status" value="1"/>
</dbReference>
<dbReference type="InterPro" id="IPR003010">
    <property type="entry name" value="C-N_Hydrolase"/>
</dbReference>
<gene>
    <name evidence="3" type="ORF">EIN_370950</name>
</gene>
<dbReference type="InterPro" id="IPR036526">
    <property type="entry name" value="C-N_Hydrolase_sf"/>
</dbReference>
<dbReference type="Proteomes" id="UP000014680">
    <property type="component" value="Unassembled WGS sequence"/>
</dbReference>
<dbReference type="PANTHER" id="PTHR47799:SF1">
    <property type="entry name" value="OMEGA-AMIDASE YAFV"/>
    <property type="match status" value="1"/>
</dbReference>
<accession>A0A0A1UC42</accession>
<reference evidence="3 4" key="1">
    <citation type="submission" date="2012-10" db="EMBL/GenBank/DDBJ databases">
        <authorList>
            <person name="Zafar N."/>
            <person name="Inman J."/>
            <person name="Hall N."/>
            <person name="Lorenzi H."/>
            <person name="Caler E."/>
        </authorList>
    </citation>
    <scope>NUCLEOTIDE SEQUENCE [LARGE SCALE GENOMIC DNA]</scope>
    <source>
        <strain evidence="3 4">IP1</strain>
    </source>
</reference>
<dbReference type="AlphaFoldDB" id="A0A0A1UC42"/>
<dbReference type="GO" id="GO:0106008">
    <property type="term" value="F:2-oxoglutaramate amidase activity"/>
    <property type="evidence" value="ECO:0007669"/>
    <property type="project" value="TreeGrafter"/>
</dbReference>